<name>A0ACC1T5Y3_9APHY</name>
<dbReference type="Proteomes" id="UP001148662">
    <property type="component" value="Unassembled WGS sequence"/>
</dbReference>
<accession>A0ACC1T5Y3</accession>
<dbReference type="EMBL" id="JANHOG010000487">
    <property type="protein sequence ID" value="KAJ3553887.1"/>
    <property type="molecule type" value="Genomic_DNA"/>
</dbReference>
<sequence>MPSNNMSFMQRPGRRWSSFVIGSNDALGGSRKGDPTSTAIGAYTERATSRLGDHRRLHQATTAGLLDTLSGPHFHQFPSELAGILGQQAVHLTMQDQRDHTEFDEEREGLLSGKEYYDGQDGSDQHDVSRKRVYLLAGILAFLMLSAVFGPPMLKSPRPRADFDCHKLRSNGTHTFRKTSLIVSIDGLRASYLDRGLTPHLLDISKKGLRAKSMRPIFPTLTFPNHWALMTGLYAESHGIVANNFWDPKSKSEFHYNKVESCSNSSWWYGEPMWETAEKAGIITANLMWPGPWETRTGISPTYFVPWKDKVPLKEKHDQIMTWIDLPLEKRPQFILAYEPSLDQAGHLTGPNSPLVNRVLGEVDAFARDLHESLIARNLADIVDIVFVSDHGMTDTSRPEHVYMDDILGEGYEMMDHVDGWPSMGIRFSSEANATYYLDLLQNAALQSNGKFDVYTHETMPQRYHFSHNDRIAPIYVVPKVGYVLTDHVENGAGMSKGNHGYDNDDESMHAMFVAHGPFSSVVKAVQQSSNGGLMRRFLSRPNKGWHHASNDTYILNTFQNVEIYNLMMKLLGIEHRAAPTNGTEGFWDKYF</sequence>
<gene>
    <name evidence="1" type="ORF">NM688_g3383</name>
</gene>
<protein>
    <submittedName>
        <fullName evidence="1">Uncharacterized protein</fullName>
    </submittedName>
</protein>
<evidence type="ECO:0000313" key="1">
    <source>
        <dbReference type="EMBL" id="KAJ3553887.1"/>
    </source>
</evidence>
<organism evidence="1 2">
    <name type="scientific">Phlebia brevispora</name>
    <dbReference type="NCBI Taxonomy" id="194682"/>
    <lineage>
        <taxon>Eukaryota</taxon>
        <taxon>Fungi</taxon>
        <taxon>Dikarya</taxon>
        <taxon>Basidiomycota</taxon>
        <taxon>Agaricomycotina</taxon>
        <taxon>Agaricomycetes</taxon>
        <taxon>Polyporales</taxon>
        <taxon>Meruliaceae</taxon>
        <taxon>Phlebia</taxon>
    </lineage>
</organism>
<keyword evidence="2" id="KW-1185">Reference proteome</keyword>
<reference evidence="1" key="1">
    <citation type="submission" date="2022-07" db="EMBL/GenBank/DDBJ databases">
        <title>Genome Sequence of Phlebia brevispora.</title>
        <authorList>
            <person name="Buettner E."/>
        </authorList>
    </citation>
    <scope>NUCLEOTIDE SEQUENCE</scope>
    <source>
        <strain evidence="1">MPL23</strain>
    </source>
</reference>
<proteinExistence type="predicted"/>
<evidence type="ECO:0000313" key="2">
    <source>
        <dbReference type="Proteomes" id="UP001148662"/>
    </source>
</evidence>
<comment type="caution">
    <text evidence="1">The sequence shown here is derived from an EMBL/GenBank/DDBJ whole genome shotgun (WGS) entry which is preliminary data.</text>
</comment>